<organism evidence="1 2">
    <name type="scientific">Micromonospora azadirachtae</name>
    <dbReference type="NCBI Taxonomy" id="1970735"/>
    <lineage>
        <taxon>Bacteria</taxon>
        <taxon>Bacillati</taxon>
        <taxon>Actinomycetota</taxon>
        <taxon>Actinomycetes</taxon>
        <taxon>Micromonosporales</taxon>
        <taxon>Micromonosporaceae</taxon>
        <taxon>Micromonospora</taxon>
    </lineage>
</organism>
<evidence type="ECO:0000313" key="1">
    <source>
        <dbReference type="EMBL" id="MFD0787390.1"/>
    </source>
</evidence>
<feature type="non-terminal residue" evidence="1">
    <location>
        <position position="290"/>
    </location>
</feature>
<reference evidence="2" key="1">
    <citation type="journal article" date="2019" name="Int. J. Syst. Evol. Microbiol.">
        <title>The Global Catalogue of Microorganisms (GCM) 10K type strain sequencing project: providing services to taxonomists for standard genome sequencing and annotation.</title>
        <authorList>
            <consortium name="The Broad Institute Genomics Platform"/>
            <consortium name="The Broad Institute Genome Sequencing Center for Infectious Disease"/>
            <person name="Wu L."/>
            <person name="Ma J."/>
        </authorList>
    </citation>
    <scope>NUCLEOTIDE SEQUENCE [LARGE SCALE GENOMIC DNA]</scope>
    <source>
        <strain evidence="2">JCM 32148</strain>
    </source>
</reference>
<evidence type="ECO:0000313" key="2">
    <source>
        <dbReference type="Proteomes" id="UP001597053"/>
    </source>
</evidence>
<keyword evidence="2" id="KW-1185">Reference proteome</keyword>
<protein>
    <recommendedName>
        <fullName evidence="3">Peptidase S15</fullName>
    </recommendedName>
</protein>
<comment type="caution">
    <text evidence="1">The sequence shown here is derived from an EMBL/GenBank/DDBJ whole genome shotgun (WGS) entry which is preliminary data.</text>
</comment>
<gene>
    <name evidence="1" type="ORF">ACFQZ8_26100</name>
</gene>
<feature type="non-terminal residue" evidence="1">
    <location>
        <position position="1"/>
    </location>
</feature>
<name>A0ABW3A8Y0_9ACTN</name>
<dbReference type="EMBL" id="JBHTHM010001969">
    <property type="protein sequence ID" value="MFD0787390.1"/>
    <property type="molecule type" value="Genomic_DNA"/>
</dbReference>
<dbReference type="Proteomes" id="UP001597053">
    <property type="component" value="Unassembled WGS sequence"/>
</dbReference>
<sequence>YGRLDAWADVPDPQTPLPVASLGRDQGEELIERIRRGDERLTVEGHATPDYLYDLVDRHPGAVPENLTYRPRGGDLARVEVSFRNPNPGSGVWLRYNLSPDEPTTALSGVSLPFPAQGARTDWLSADAGNEWLEMANLTPLVLASEPVSYPAGRRTEQSWFAPVARPRVPQRSLLSGTPVLVGTELSMYGLPSWGDAEPHHHGMTWGAEVAQTTSIYQGDDLVASTPGGGIGASVEPGRPVRLVTEATQEDVSPYSTRTATEWGVEFPDADPESVRQLPLIQLDYGVEAD</sequence>
<proteinExistence type="predicted"/>
<evidence type="ECO:0008006" key="3">
    <source>
        <dbReference type="Google" id="ProtNLM"/>
    </source>
</evidence>
<accession>A0ABW3A8Y0</accession>